<evidence type="ECO:0000256" key="5">
    <source>
        <dbReference type="ARBA" id="ARBA00015377"/>
    </source>
</evidence>
<evidence type="ECO:0000259" key="13">
    <source>
        <dbReference type="Pfam" id="PF01035"/>
    </source>
</evidence>
<evidence type="ECO:0000313" key="15">
    <source>
        <dbReference type="Proteomes" id="UP000276133"/>
    </source>
</evidence>
<reference evidence="14 15" key="1">
    <citation type="journal article" date="2018" name="Sci. Rep.">
        <title>Genomic signatures of local adaptation to the degree of environmental predictability in rotifers.</title>
        <authorList>
            <person name="Franch-Gras L."/>
            <person name="Hahn C."/>
            <person name="Garcia-Roger E.M."/>
            <person name="Carmona M.J."/>
            <person name="Serra M."/>
            <person name="Gomez A."/>
        </authorList>
    </citation>
    <scope>NUCLEOTIDE SEQUENCE [LARGE SCALE GENOMIC DNA]</scope>
    <source>
        <strain evidence="14">HYR1</strain>
    </source>
</reference>
<dbReference type="GO" id="GO:0003908">
    <property type="term" value="F:methylated-DNA-[protein]-cysteine S-methyltransferase activity"/>
    <property type="evidence" value="ECO:0007669"/>
    <property type="project" value="UniProtKB-EC"/>
</dbReference>
<dbReference type="EC" id="2.1.1.63" evidence="4"/>
<dbReference type="GO" id="GO:0005654">
    <property type="term" value="C:nucleoplasm"/>
    <property type="evidence" value="ECO:0007669"/>
    <property type="project" value="TreeGrafter"/>
</dbReference>
<evidence type="ECO:0000256" key="2">
    <source>
        <dbReference type="ARBA" id="ARBA00003317"/>
    </source>
</evidence>
<evidence type="ECO:0000256" key="8">
    <source>
        <dbReference type="ARBA" id="ARBA00022763"/>
    </source>
</evidence>
<accession>A0A3M7S4P8</accession>
<proteinExistence type="inferred from homology"/>
<protein>
    <recommendedName>
        <fullName evidence="5">Methylated-DNA--protein-cysteine methyltransferase</fullName>
        <ecNumber evidence="4">2.1.1.63</ecNumber>
    </recommendedName>
    <alternativeName>
        <fullName evidence="10">6-O-methylguanine-DNA methyltransferase</fullName>
    </alternativeName>
    <alternativeName>
        <fullName evidence="11">O-6-methylguanine-DNA-alkyltransferase</fullName>
    </alternativeName>
</protein>
<evidence type="ECO:0000256" key="3">
    <source>
        <dbReference type="ARBA" id="ARBA00008711"/>
    </source>
</evidence>
<dbReference type="GO" id="GO:0006281">
    <property type="term" value="P:DNA repair"/>
    <property type="evidence" value="ECO:0007669"/>
    <property type="project" value="UniProtKB-KW"/>
</dbReference>
<organism evidence="14 15">
    <name type="scientific">Brachionus plicatilis</name>
    <name type="common">Marine rotifer</name>
    <name type="synonym">Brachionus muelleri</name>
    <dbReference type="NCBI Taxonomy" id="10195"/>
    <lineage>
        <taxon>Eukaryota</taxon>
        <taxon>Metazoa</taxon>
        <taxon>Spiralia</taxon>
        <taxon>Gnathifera</taxon>
        <taxon>Rotifera</taxon>
        <taxon>Eurotatoria</taxon>
        <taxon>Monogononta</taxon>
        <taxon>Pseudotrocha</taxon>
        <taxon>Ploima</taxon>
        <taxon>Brachionidae</taxon>
        <taxon>Brachionus</taxon>
    </lineage>
</organism>
<dbReference type="CDD" id="cd06445">
    <property type="entry name" value="ATase"/>
    <property type="match status" value="1"/>
</dbReference>
<feature type="domain" description="Methylated-DNA-[protein]-cysteine S-methyltransferase DNA binding" evidence="13">
    <location>
        <begin position="90"/>
        <end position="168"/>
    </location>
</feature>
<evidence type="ECO:0000256" key="10">
    <source>
        <dbReference type="ARBA" id="ARBA00030795"/>
    </source>
</evidence>
<dbReference type="PROSITE" id="PS51257">
    <property type="entry name" value="PROKAR_LIPOPROTEIN"/>
    <property type="match status" value="1"/>
</dbReference>
<dbReference type="NCBIfam" id="TIGR00589">
    <property type="entry name" value="ogt"/>
    <property type="match status" value="1"/>
</dbReference>
<dbReference type="PROSITE" id="PS00374">
    <property type="entry name" value="MGMT"/>
    <property type="match status" value="1"/>
</dbReference>
<dbReference type="GO" id="GO:0032259">
    <property type="term" value="P:methylation"/>
    <property type="evidence" value="ECO:0007669"/>
    <property type="project" value="UniProtKB-KW"/>
</dbReference>
<dbReference type="FunFam" id="1.10.10.10:FF:000214">
    <property type="entry name" value="Methylated-DNA--protein-cysteine methyltransferase"/>
    <property type="match status" value="1"/>
</dbReference>
<dbReference type="PANTHER" id="PTHR46460:SF1">
    <property type="entry name" value="METHYLATED-DNA--PROTEIN-CYSTEINE METHYLTRANSFERASE"/>
    <property type="match status" value="1"/>
</dbReference>
<comment type="caution">
    <text evidence="14">The sequence shown here is derived from an EMBL/GenBank/DDBJ whole genome shotgun (WGS) entry which is preliminary data.</text>
</comment>
<keyword evidence="15" id="KW-1185">Reference proteome</keyword>
<name>A0A3M7S4P8_BRAPC</name>
<comment type="similarity">
    <text evidence="3">Belongs to the MGMT family.</text>
</comment>
<dbReference type="Pfam" id="PF01035">
    <property type="entry name" value="DNA_binding_1"/>
    <property type="match status" value="1"/>
</dbReference>
<evidence type="ECO:0000256" key="4">
    <source>
        <dbReference type="ARBA" id="ARBA00011918"/>
    </source>
</evidence>
<gene>
    <name evidence="14" type="ORF">BpHYR1_011491</name>
</gene>
<dbReference type="OrthoDB" id="1907495at2759"/>
<dbReference type="Gene3D" id="1.10.10.10">
    <property type="entry name" value="Winged helix-like DNA-binding domain superfamily/Winged helix DNA-binding domain"/>
    <property type="match status" value="1"/>
</dbReference>
<keyword evidence="9" id="KW-0234">DNA repair</keyword>
<keyword evidence="8" id="KW-0227">DNA damage</keyword>
<comment type="catalytic activity">
    <reaction evidence="1">
        <text>a 4-O-methyl-thymidine in DNA + L-cysteinyl-[protein] = a thymidine in DNA + S-methyl-L-cysteinyl-[protein]</text>
        <dbReference type="Rhea" id="RHEA:53428"/>
        <dbReference type="Rhea" id="RHEA-COMP:10131"/>
        <dbReference type="Rhea" id="RHEA-COMP:10132"/>
        <dbReference type="Rhea" id="RHEA-COMP:13555"/>
        <dbReference type="Rhea" id="RHEA-COMP:13556"/>
        <dbReference type="ChEBI" id="CHEBI:29950"/>
        <dbReference type="ChEBI" id="CHEBI:82612"/>
        <dbReference type="ChEBI" id="CHEBI:137386"/>
        <dbReference type="ChEBI" id="CHEBI:137387"/>
        <dbReference type="EC" id="2.1.1.63"/>
    </reaction>
</comment>
<evidence type="ECO:0000256" key="12">
    <source>
        <dbReference type="ARBA" id="ARBA00049348"/>
    </source>
</evidence>
<evidence type="ECO:0000256" key="1">
    <source>
        <dbReference type="ARBA" id="ARBA00001286"/>
    </source>
</evidence>
<comment type="function">
    <text evidence="2">Involved in the cellular defense against the biological effects of O6-methylguanine (O6-MeG) and O4-methylthymine (O4-MeT) in DNA. Repairs the methylated nucleobase in DNA by stoichiometrically transferring the methyl group to a cysteine residue in the enzyme. This is a suicide reaction: the enzyme is irreversibly inactivated.</text>
</comment>
<dbReference type="AlphaFoldDB" id="A0A3M7S4P8"/>
<evidence type="ECO:0000256" key="7">
    <source>
        <dbReference type="ARBA" id="ARBA00022679"/>
    </source>
</evidence>
<sequence>MKNCDGKPKNFTISIPIGLLSVISCENGLHSIKFQHFDANYNHEVKVLDENPTIPLAELENYLQKYFLKMPLTNLEDFICWSKVCKRGSFSESVLKKLLKIRFSEKITYKNLALLSGNANSQRAVGSVMRKNPICLVIPCHRVVNANNKIGNYTGGVEIKKWLLEFEKLE</sequence>
<dbReference type="InterPro" id="IPR001497">
    <property type="entry name" value="MethylDNA_cys_MeTrfase_AS"/>
</dbReference>
<evidence type="ECO:0000256" key="11">
    <source>
        <dbReference type="ARBA" id="ARBA00031621"/>
    </source>
</evidence>
<keyword evidence="6 14" id="KW-0489">Methyltransferase</keyword>
<dbReference type="InterPro" id="IPR036388">
    <property type="entry name" value="WH-like_DNA-bd_sf"/>
</dbReference>
<comment type="catalytic activity">
    <reaction evidence="12">
        <text>a 6-O-methyl-2'-deoxyguanosine in DNA + L-cysteinyl-[protein] = S-methyl-L-cysteinyl-[protein] + a 2'-deoxyguanosine in DNA</text>
        <dbReference type="Rhea" id="RHEA:24000"/>
        <dbReference type="Rhea" id="RHEA-COMP:10131"/>
        <dbReference type="Rhea" id="RHEA-COMP:10132"/>
        <dbReference type="Rhea" id="RHEA-COMP:11367"/>
        <dbReference type="Rhea" id="RHEA-COMP:11368"/>
        <dbReference type="ChEBI" id="CHEBI:29950"/>
        <dbReference type="ChEBI" id="CHEBI:82612"/>
        <dbReference type="ChEBI" id="CHEBI:85445"/>
        <dbReference type="ChEBI" id="CHEBI:85448"/>
        <dbReference type="EC" id="2.1.1.63"/>
    </reaction>
</comment>
<dbReference type="InterPro" id="IPR014048">
    <property type="entry name" value="MethylDNA_cys_MeTrfase_DNA-bd"/>
</dbReference>
<dbReference type="InterPro" id="IPR036217">
    <property type="entry name" value="MethylDNA_cys_MeTrfase_DNAb"/>
</dbReference>
<dbReference type="PANTHER" id="PTHR46460">
    <property type="entry name" value="METHYLATED-DNA--PROTEIN-CYSTEINE METHYLTRANSFERASE"/>
    <property type="match status" value="1"/>
</dbReference>
<dbReference type="STRING" id="10195.A0A3M7S4P8"/>
<dbReference type="EMBL" id="REGN01002062">
    <property type="protein sequence ID" value="RNA30649.1"/>
    <property type="molecule type" value="Genomic_DNA"/>
</dbReference>
<evidence type="ECO:0000256" key="9">
    <source>
        <dbReference type="ARBA" id="ARBA00023204"/>
    </source>
</evidence>
<dbReference type="SUPFAM" id="SSF46767">
    <property type="entry name" value="Methylated DNA-protein cysteine methyltransferase, C-terminal domain"/>
    <property type="match status" value="1"/>
</dbReference>
<dbReference type="Proteomes" id="UP000276133">
    <property type="component" value="Unassembled WGS sequence"/>
</dbReference>
<evidence type="ECO:0000313" key="14">
    <source>
        <dbReference type="EMBL" id="RNA30649.1"/>
    </source>
</evidence>
<evidence type="ECO:0000256" key="6">
    <source>
        <dbReference type="ARBA" id="ARBA00022603"/>
    </source>
</evidence>
<dbReference type="Gene3D" id="3.30.160.70">
    <property type="entry name" value="Methylated DNA-protein cysteine methyltransferase domain"/>
    <property type="match status" value="1"/>
</dbReference>
<keyword evidence="7 14" id="KW-0808">Transferase</keyword>